<sequence>MRRNVIETVLGAVVLVVAGFFLFFAYTSADLRPVRGYTLEARFSSTSGLSAGSDVRISGVKVGTVTGQTLDPKSFQAVVSMEIDPTVQLPRDTSAAIASESLLGGRYLQLQPGGEEEMLKAGERIEYTQSAVNLEELLGRFIFSASGGGGGGQGGDAAPPAGGQQGAAPPTQGSPGGLLGGQ</sequence>
<evidence type="ECO:0000313" key="4">
    <source>
        <dbReference type="Proteomes" id="UP000501891"/>
    </source>
</evidence>
<dbReference type="GO" id="GO:0005548">
    <property type="term" value="F:phospholipid transporter activity"/>
    <property type="evidence" value="ECO:0007669"/>
    <property type="project" value="TreeGrafter"/>
</dbReference>
<keyword evidence="4" id="KW-1185">Reference proteome</keyword>
<feature type="domain" description="Mce/MlaD" evidence="2">
    <location>
        <begin position="35"/>
        <end position="113"/>
    </location>
</feature>
<dbReference type="Proteomes" id="UP000501891">
    <property type="component" value="Chromosome"/>
</dbReference>
<organism evidence="3 4">
    <name type="scientific">Aerophototrophica crusticola</name>
    <dbReference type="NCBI Taxonomy" id="1709002"/>
    <lineage>
        <taxon>Bacteria</taxon>
        <taxon>Pseudomonadati</taxon>
        <taxon>Pseudomonadota</taxon>
        <taxon>Alphaproteobacteria</taxon>
        <taxon>Rhodospirillales</taxon>
        <taxon>Rhodospirillaceae</taxon>
        <taxon>Aerophototrophica</taxon>
    </lineage>
</organism>
<dbReference type="InterPro" id="IPR052336">
    <property type="entry name" value="MlaD_Phospholipid_Transporter"/>
</dbReference>
<proteinExistence type="predicted"/>
<dbReference type="InterPro" id="IPR003399">
    <property type="entry name" value="Mce/MlaD"/>
</dbReference>
<protein>
    <submittedName>
        <fullName evidence="3">Outer membrane lipid asymmetry maintenance protein MlaD</fullName>
    </submittedName>
</protein>
<feature type="region of interest" description="Disordered" evidence="1">
    <location>
        <begin position="148"/>
        <end position="182"/>
    </location>
</feature>
<accession>A0A858R6R9</accession>
<gene>
    <name evidence="3" type="primary">mlaD</name>
    <name evidence="3" type="ORF">HHL28_07565</name>
</gene>
<dbReference type="GO" id="GO:0005543">
    <property type="term" value="F:phospholipid binding"/>
    <property type="evidence" value="ECO:0007669"/>
    <property type="project" value="TreeGrafter"/>
</dbReference>
<dbReference type="PANTHER" id="PTHR33371">
    <property type="entry name" value="INTERMEMBRANE PHOSPHOLIPID TRANSPORT SYSTEM BINDING PROTEIN MLAD-RELATED"/>
    <property type="match status" value="1"/>
</dbReference>
<reference evidence="3" key="1">
    <citation type="submission" date="2020-04" db="EMBL/GenBank/DDBJ databases">
        <title>A desert anoxygenic phototrophic bacterium fixes CO2 using RubisCO under aerobic conditions.</title>
        <authorList>
            <person name="Tang K."/>
        </authorList>
    </citation>
    <scope>NUCLEOTIDE SEQUENCE [LARGE SCALE GENOMIC DNA]</scope>
    <source>
        <strain evidence="3">MIMtkB3</strain>
    </source>
</reference>
<feature type="compositionally biased region" description="Low complexity" evidence="1">
    <location>
        <begin position="156"/>
        <end position="173"/>
    </location>
</feature>
<evidence type="ECO:0000256" key="1">
    <source>
        <dbReference type="SAM" id="MobiDB-lite"/>
    </source>
</evidence>
<dbReference type="NCBIfam" id="TIGR04430">
    <property type="entry name" value="OM_asym_MlaD"/>
    <property type="match status" value="1"/>
</dbReference>
<dbReference type="InterPro" id="IPR030970">
    <property type="entry name" value="ABC_MlaD"/>
</dbReference>
<dbReference type="AlphaFoldDB" id="A0A858R6R9"/>
<evidence type="ECO:0000313" key="3">
    <source>
        <dbReference type="EMBL" id="QJE72962.1"/>
    </source>
</evidence>
<dbReference type="Pfam" id="PF02470">
    <property type="entry name" value="MlaD"/>
    <property type="match status" value="1"/>
</dbReference>
<name>A0A858R6R9_9PROT</name>
<dbReference type="PANTHER" id="PTHR33371:SF4">
    <property type="entry name" value="INTERMEMBRANE PHOSPHOLIPID TRANSPORT SYSTEM BINDING PROTEIN MLAD"/>
    <property type="match status" value="1"/>
</dbReference>
<evidence type="ECO:0000259" key="2">
    <source>
        <dbReference type="Pfam" id="PF02470"/>
    </source>
</evidence>
<dbReference type="KEGG" id="acru:HHL28_07565"/>
<dbReference type="EMBL" id="CP051775">
    <property type="protein sequence ID" value="QJE72962.1"/>
    <property type="molecule type" value="Genomic_DNA"/>
</dbReference>